<accession>A0A099WR76</accession>
<keyword evidence="6" id="KW-0642">Proline metabolism</keyword>
<dbReference type="InterPro" id="IPR016160">
    <property type="entry name" value="Ald_DH_CS_CYS"/>
</dbReference>
<dbReference type="SUPFAM" id="SSF53720">
    <property type="entry name" value="ALDH-like"/>
    <property type="match status" value="1"/>
</dbReference>
<dbReference type="NCBIfam" id="TIGR01236">
    <property type="entry name" value="D1pyr5carbox1"/>
    <property type="match status" value="1"/>
</dbReference>
<dbReference type="STRING" id="111105.HR09_10365"/>
<evidence type="ECO:0000256" key="2">
    <source>
        <dbReference type="ARBA" id="ARBA00009986"/>
    </source>
</evidence>
<dbReference type="InterPro" id="IPR016161">
    <property type="entry name" value="Ald_DH/histidinol_DH"/>
</dbReference>
<organism evidence="10 11">
    <name type="scientific">Porphyromonas gulae</name>
    <dbReference type="NCBI Taxonomy" id="111105"/>
    <lineage>
        <taxon>Bacteria</taxon>
        <taxon>Pseudomonadati</taxon>
        <taxon>Bacteroidota</taxon>
        <taxon>Bacteroidia</taxon>
        <taxon>Bacteroidales</taxon>
        <taxon>Porphyromonadaceae</taxon>
        <taxon>Porphyromonas</taxon>
    </lineage>
</organism>
<dbReference type="InterPro" id="IPR016162">
    <property type="entry name" value="Ald_DH_N"/>
</dbReference>
<comment type="pathway">
    <text evidence="1">Amino-acid degradation; L-proline degradation into L-glutamate; L-glutamate from L-proline: step 2/2.</text>
</comment>
<dbReference type="FunFam" id="3.40.605.10:FF:000006">
    <property type="entry name" value="1-pyrroline-5-carboxylate dehydrogenase"/>
    <property type="match status" value="1"/>
</dbReference>
<dbReference type="EMBL" id="JRAI01000059">
    <property type="protein sequence ID" value="KGN85268.1"/>
    <property type="molecule type" value="Genomic_DNA"/>
</dbReference>
<protein>
    <recommendedName>
        <fullName evidence="7">L-glutamate gamma-semialdehyde dehydrogenase</fullName>
        <ecNumber evidence="3">1.2.1.88</ecNumber>
    </recommendedName>
    <alternativeName>
        <fullName evidence="7">L-glutamate gamma-semialdehyde dehydrogenase</fullName>
    </alternativeName>
</protein>
<dbReference type="InterPro" id="IPR005931">
    <property type="entry name" value="P5CDH/ALDH4A1"/>
</dbReference>
<evidence type="ECO:0000256" key="5">
    <source>
        <dbReference type="ARBA" id="ARBA00023027"/>
    </source>
</evidence>
<feature type="domain" description="Aldehyde dehydrogenase" evidence="9">
    <location>
        <begin position="58"/>
        <end position="525"/>
    </location>
</feature>
<dbReference type="Proteomes" id="UP000030130">
    <property type="component" value="Unassembled WGS sequence"/>
</dbReference>
<dbReference type="GO" id="GO:0009898">
    <property type="term" value="C:cytoplasmic side of plasma membrane"/>
    <property type="evidence" value="ECO:0007669"/>
    <property type="project" value="TreeGrafter"/>
</dbReference>
<dbReference type="PROSITE" id="PS00070">
    <property type="entry name" value="ALDEHYDE_DEHYDR_CYS"/>
    <property type="match status" value="1"/>
</dbReference>
<dbReference type="GO" id="GO:0010133">
    <property type="term" value="P:L-proline catabolic process to L-glutamate"/>
    <property type="evidence" value="ECO:0007669"/>
    <property type="project" value="UniProtKB-UniPathway"/>
</dbReference>
<dbReference type="FunFam" id="3.40.309.10:FF:000005">
    <property type="entry name" value="1-pyrroline-5-carboxylate dehydrogenase 1"/>
    <property type="match status" value="1"/>
</dbReference>
<dbReference type="AlphaFoldDB" id="A0A099WR76"/>
<dbReference type="InterPro" id="IPR016163">
    <property type="entry name" value="Ald_DH_C"/>
</dbReference>
<evidence type="ECO:0000256" key="6">
    <source>
        <dbReference type="ARBA" id="ARBA00023062"/>
    </source>
</evidence>
<dbReference type="RefSeq" id="WP_039418538.1">
    <property type="nucleotide sequence ID" value="NZ_JRAI01000059.1"/>
</dbReference>
<evidence type="ECO:0000256" key="7">
    <source>
        <dbReference type="ARBA" id="ARBA00032259"/>
    </source>
</evidence>
<dbReference type="GO" id="GO:0004657">
    <property type="term" value="F:proline dehydrogenase activity"/>
    <property type="evidence" value="ECO:0007669"/>
    <property type="project" value="UniProtKB-ARBA"/>
</dbReference>
<dbReference type="EC" id="1.2.1.88" evidence="3"/>
<sequence>MNNSHFTFAKPVNEPVYGYAPGSPERKKLKEELQRQLSTPIEIPVIIGGKEIRTGDTGTVVMPHNHAVRLATYHRVGEKEVLQAIETAEKARQDWSRLPWTERASVMLRIAELISTKYRYQLAASVMLGQSKNPMQAEIDAPCELIDFLRFGAYYAGQIYADQPISEKGILNRVEYRSLEGFVLAVTPFNFTSIASNLNLAPAMMGNTTIWKPSTTALHSNYLLMKIFQEAGLPDGVVNFLPGQGSLIGRVATANEHLAGFHFTGSTATFNTLWKSIAGNIDRYRGYPRIVGETGGKNFVMVHPSAEAREVATALVRGAFEYQGQKCSAASRAYIPRSLWESVKEVMGDMLDSIKMGDVMEFDNFVNAVIDEASFDNIMNYLAAAKRDPDAKIIFGGEGDKSVGYFIRPTVIETTNPHYATMTDELFGPVLTVYVYEDKDFADTLRLCDSTGRYGLTGSIFSRDRYAIEQALDALRFSAGNFYINDKPTGAVVGQQPFGGARASGTNDKAGGPLNLMRWCNPRTVKETFVPPTDYPYPFLAKD</sequence>
<dbReference type="GeneID" id="57239434"/>
<comment type="caution">
    <text evidence="10">The sequence shown here is derived from an EMBL/GenBank/DDBJ whole genome shotgun (WGS) entry which is preliminary data.</text>
</comment>
<dbReference type="Pfam" id="PF00171">
    <property type="entry name" value="Aldedh"/>
    <property type="match status" value="1"/>
</dbReference>
<evidence type="ECO:0000259" key="9">
    <source>
        <dbReference type="Pfam" id="PF00171"/>
    </source>
</evidence>
<dbReference type="CDD" id="cd07123">
    <property type="entry name" value="ALDH_F4-17_P5CDH"/>
    <property type="match status" value="1"/>
</dbReference>
<reference evidence="10 11" key="1">
    <citation type="submission" date="2014-08" db="EMBL/GenBank/DDBJ databases">
        <title>Porphyromonas gulae strain:COT-052_OH1451 Genome sequencing.</title>
        <authorList>
            <person name="Wallis C."/>
            <person name="Deusch O."/>
            <person name="O'Flynn C."/>
            <person name="Davis I."/>
            <person name="Jospin G."/>
            <person name="Darling A.E."/>
            <person name="Coil D.A."/>
            <person name="Alexiev A."/>
            <person name="Horsfall A."/>
            <person name="Kirkwood N."/>
            <person name="Harris S."/>
            <person name="Eisen J.A."/>
        </authorList>
    </citation>
    <scope>NUCLEOTIDE SEQUENCE [LARGE SCALE GENOMIC DNA]</scope>
    <source>
        <strain evidence="11">COT-052 OH1451</strain>
    </source>
</reference>
<name>A0A099WR76_9PORP</name>
<dbReference type="PANTHER" id="PTHR42862">
    <property type="entry name" value="DELTA-1-PYRROLINE-5-CARBOXYLATE DEHYDROGENASE 1, ISOFORM A-RELATED"/>
    <property type="match status" value="1"/>
</dbReference>
<dbReference type="GO" id="GO:0003842">
    <property type="term" value="F:L-glutamate gamma-semialdehyde dehydrogenase activity"/>
    <property type="evidence" value="ECO:0007669"/>
    <property type="project" value="UniProtKB-EC"/>
</dbReference>
<evidence type="ECO:0000256" key="3">
    <source>
        <dbReference type="ARBA" id="ARBA00012884"/>
    </source>
</evidence>
<evidence type="ECO:0000313" key="10">
    <source>
        <dbReference type="EMBL" id="KGN85268.1"/>
    </source>
</evidence>
<evidence type="ECO:0000313" key="11">
    <source>
        <dbReference type="Proteomes" id="UP000030130"/>
    </source>
</evidence>
<evidence type="ECO:0000256" key="4">
    <source>
        <dbReference type="ARBA" id="ARBA00023002"/>
    </source>
</evidence>
<comment type="catalytic activity">
    <reaction evidence="8">
        <text>L-glutamate 5-semialdehyde + NAD(+) + H2O = L-glutamate + NADH + 2 H(+)</text>
        <dbReference type="Rhea" id="RHEA:30235"/>
        <dbReference type="ChEBI" id="CHEBI:15377"/>
        <dbReference type="ChEBI" id="CHEBI:15378"/>
        <dbReference type="ChEBI" id="CHEBI:29985"/>
        <dbReference type="ChEBI" id="CHEBI:57540"/>
        <dbReference type="ChEBI" id="CHEBI:57945"/>
        <dbReference type="ChEBI" id="CHEBI:58066"/>
        <dbReference type="EC" id="1.2.1.88"/>
    </reaction>
</comment>
<gene>
    <name evidence="10" type="ORF">HR08_06740</name>
</gene>
<comment type="similarity">
    <text evidence="2">Belongs to the aldehyde dehydrogenase family.</text>
</comment>
<dbReference type="OrthoDB" id="9762913at2"/>
<dbReference type="PANTHER" id="PTHR42862:SF1">
    <property type="entry name" value="DELTA-1-PYRROLINE-5-CARBOXYLATE DEHYDROGENASE 2, ISOFORM A-RELATED"/>
    <property type="match status" value="1"/>
</dbReference>
<dbReference type="Gene3D" id="3.40.605.10">
    <property type="entry name" value="Aldehyde Dehydrogenase, Chain A, domain 1"/>
    <property type="match status" value="1"/>
</dbReference>
<evidence type="ECO:0000256" key="8">
    <source>
        <dbReference type="ARBA" id="ARBA00048142"/>
    </source>
</evidence>
<evidence type="ECO:0000256" key="1">
    <source>
        <dbReference type="ARBA" id="ARBA00004786"/>
    </source>
</evidence>
<dbReference type="UniPathway" id="UPA00261">
    <property type="reaction ID" value="UER00374"/>
</dbReference>
<keyword evidence="4" id="KW-0560">Oxidoreductase</keyword>
<keyword evidence="5" id="KW-0520">NAD</keyword>
<dbReference type="Gene3D" id="3.40.309.10">
    <property type="entry name" value="Aldehyde Dehydrogenase, Chain A, domain 2"/>
    <property type="match status" value="1"/>
</dbReference>
<dbReference type="InterPro" id="IPR015590">
    <property type="entry name" value="Aldehyde_DH_dom"/>
</dbReference>
<proteinExistence type="inferred from homology"/>
<dbReference type="eggNOG" id="COG1012">
    <property type="taxonomic scope" value="Bacteria"/>
</dbReference>
<dbReference type="InterPro" id="IPR050485">
    <property type="entry name" value="Proline_metab_enzyme"/>
</dbReference>